<evidence type="ECO:0000313" key="4">
    <source>
        <dbReference type="Proteomes" id="UP001479436"/>
    </source>
</evidence>
<proteinExistence type="predicted"/>
<accession>A0ABR2WBW4</accession>
<feature type="coiled-coil region" evidence="1">
    <location>
        <begin position="3078"/>
        <end position="3139"/>
    </location>
</feature>
<dbReference type="EMBL" id="JASJQH010006876">
    <property type="protein sequence ID" value="KAK9729763.1"/>
    <property type="molecule type" value="Genomic_DNA"/>
</dbReference>
<organism evidence="3 4">
    <name type="scientific">Basidiobolus ranarum</name>
    <dbReference type="NCBI Taxonomy" id="34480"/>
    <lineage>
        <taxon>Eukaryota</taxon>
        <taxon>Fungi</taxon>
        <taxon>Fungi incertae sedis</taxon>
        <taxon>Zoopagomycota</taxon>
        <taxon>Entomophthoromycotina</taxon>
        <taxon>Basidiobolomycetes</taxon>
        <taxon>Basidiobolales</taxon>
        <taxon>Basidiobolaceae</taxon>
        <taxon>Basidiobolus</taxon>
    </lineage>
</organism>
<sequence>MMFENSIRIHDASQKSKNLRRSLFLISQLAVVQAINHPSYSQSRSQKESHTSTNPEKPFTNGATISSKKPLGFPNISNNPLMSQYPSPSNVSYSEHRGNVLVNGYPVEVAPSGAFYHDDGYGFDLFESDIPSYLEFGDYPLSGYFNTPSWGISGNQAVLFPDGQLRFLAPAFDDINDGSYYQEIDVPVYVEQIEVDSIDNREAEEIAVVNNENDYINSVQLNEVSSKLEQSEEFQLLDAKLDQLTLALSQVISGSTKGESNTPATNPNVHINGLVEGMDVLNHKVEELVKAVGIVTEQNQLIGTQTSKVLKTSTKTLSEVDTINEKLTTIKKDLTLISEKESHIEQQQTNNIVRSSKDINEINERITDLLRTVGGLSKGSYNHQHDSKVAHDSNASQELKEIRGNLNRMQNSITAISSEVTSFLSKVEKTSLQDIEGINQLRKEFSQFKVFMDKRIAESNNLEKENHAETVQMLNKEYTLIGDLSKRVDGLFASLKIVLEQLQKLENKDADYTKAITTIEGLLQRLSQTSDTLDRLIKKEMNLISNRDYSKPTSGIDSRRVLSSLEELRNEMKNLTAQQIDLFQKYNSSTNNEGYEKIVNHLNQLQKTVIQLVSEGGKYFKVPDSGNYPKELIRDIENMSENIINLNSIVKGLVKQQQKLIESYGENNKGGWKEFNVNFEKLGRVINMLSTQNSWIKQQTDVISKMDSHITEIGSKINHLIEEQSRLEVYPHKGSKSDPNIAYKLDQLRKTVEQLAHDQQILLGKYREGKASDVLTKDIQSVNYKLADLSSVVTRLLQEQKSIVNKLGSQKNRPSDGKDESKEIHLLSEQIERLREVVTLIAKQQKTLLQGKSITVNTDNITVLDSRLNSLGQKMDYLIKQQQLISGKYGNSEDTKNQNSEYRNVETILNQLRQTVTEVIKEQTVLIRGSGGKLPSKLPDDLERVIENLAKQCSRIYNVVDKIGYEQEQILKNDKGEVKDIQEIKDKLTKLSDVLIFITKQQNRILGGDFHLKIKDYSGDVEKLGEQLARLKSTMNVLVQQQKSLLSDRDDNKVNEQLKQLYTVVDRLVQDQEKLITIKINGKGNSGLDQNIVNMNERLAKLSVVIDRLVNQQNEILKYLGSESKEGNVNTKLELITSKLGQLGEVVTLLNKQQNVLLNIPRYFSLIESQSKEIGRLGQQVSQIQESINELVALEKSQGYRDDQGKGGNFAKVHIKQLTDLFRSVQRLANGQDQLFSYVKSNISEKRLNDIENVTQKLYLLNQAIQHVVNEERTLLNSIHSQGKNIEKSIQQIDMKIDKLSIVVETMNKRQENLFATVNALWKSQDSNFKLVNQKLAVLGSDVTRLISQQQKLFNSKGYSNDISVNGRLSELEKSITQLIQEQRRLILVKSSLDISPDLKREISAIDNRLNQLSQFIRELVSKQDRFLQYAEKGEIGTSGDKGDVKNYNDQFKQLFIMVSKLTQNQISLITREDVAKLFDRQNKGIQNLSLDIGQLSNRIDKVLKQQEVLNGKNYLKNGNTHDTRLFKMLVDISKNARQLLEQQNMLARNVRDNSLPKDVAKEVSSLRKELTNLTRVINEIYSNQEKIIQLKSSSTKDYSEQIYSQVEKITTELGGVSQGIGRISTVQLEILKRLGVLSDQQLQNFRNVDSKVSTLGKRVDQLVTGQKVLIGKEDNNTDKLDKVVKELGDLRDVVYKLVSQQTTILEAKWGGSYKQKVPFDVSVINTKIAKVSDTVDQLLVQQRRIMDRKVDGGLTKEVNESLETLTVSIKQIGGYVKNLYTEQTQILQNHTELLKQNLNKTDKVDHQLIGLSQKVDEIIRIQAILLRRVQKTDKGTETRTDDDAIIQKLSSLQGLVNQIVLQQEKLFKAKLNGRVPKEVLEELRKLDSRFGELIGSVNSFSNKQRIVISKDSDSKLSESLVTDINNLSEKLDSISSFVKETMNIQSRVFNNNEVIQLLKNQSGQINKLDAKLNELNSRFSSLVEQQAIIIKRIDYSKGSKGSNDNMTPIYEDLQGLRSVVKQIVEYQKSLGSPNVNSRLPKEALILMEKLNERFLALDSQIVGFSEGQSNLLKLEKQDERHLGSIEGYISGIVKEFRPLKEAVNQILSEQSTLLRRNDVIKILQQQAGHIDQINNRLGSLGAQMNQLVNIQKELLRGNGSKQQTNNAGIDSLINRFSELSETVNNIVDRQNELTKPQIMNQIPQSVVEEIKTVTQQMSTLNEQVTTLSEQQQAIIQSLAGKKGSPSELVVKTYNRDLQILSEQIFKLGKMINGISSRQDKVANNDRVLDVIKKQGAQIQSLGIGMNNLRKELGVLINRQQGLLQRTYGNTQQNRQGTQAILEQLQKLDSRVDGLFEQQKVLVNKEIYAAIPKEITSQIDQISSQLGELRQVVTEVSREQTTFIEHGNKNKDDGNASNIDGILKLNQRFNQLTKLVIRIAEGQNRITSNEKVVKILEQHSRAIQRIDNRLTEVGSMVQRILENQFKLIQSPDYQNHANNKGVNLQPIVLNLQDLREEVRYLIEQQRKLNRPSVGNSLPQALVGKVNEINLNLNGLNRHIQSLFEEQSELIKASNNRQGANYKDSIDKINRSLNEFGRVIRALVGQQTQILKNEEVLKVIASELGDLKEVKSTVRNFGHQIRNLVEQQRIILNNISQLGKYKSADSSRDLLGKLALLSRTVNELVEKQTILLRREVVGTVPKEIMEEITILNKKFNFVTSSLESIAELQKRLLDRRNDGSDNHEEASPEVIGYLNDLRQKFGKLYQEVTSISSYQQELMSRKELLSILKRHSVDINIVGRKVEAVDEKIQVLINQQRELYNLIEKKGTRDQVGGKNYSIVIERLQQLEKSIVLLSGEQRRLQGIERNGTKQVLETVNSSTQYLDGKMGRLSTLIDRVRNEQQEILQAVKNNNIISKEVLSRVDKVNDEIKNLEDVVKQLAQEQHEVNVKVTKLLGLPQDMQEVKQRLVTLNNLTNKLINQQVQLYEVTVQGSKGNGGSGPKGYDNDLRNRLSELFQLMQQLTVQQNGLMKVENRNSQSHTQEISSLASKVYKVEQTVTHLLEEQQSLLKKDNMNNLGGFNNLDKKVNLLNEAVKQLVNQQQKIMKLAGLGRLVQQQSQDIRGVKNNLTNLTDVVNQLVNQQKDLLIRTKYEKEYVTNNELNTKFVEKNIKDRERNGYKKGSEPGETVSYNLENRVEQVTDLMKQLVLQQKETILRISRKESINYDDIVGKMNTKILQLNELAKQLFAEQTSLIQRGFDSLSKQQYTGFQKIDGRLNDIGSALKNLSNYDNGALDRRIQALSQQQSRDTSKLNSRLNQISKMLERIATRPNTGDNTGLNEIRNKLNGLESAMTRILGKLDRGGNANLSQEQFEELRRVSRQLPNLNQSVEKLALVEEVGNPIYIQELTNMDQSLSEYGRAIIDIDGSIGGTYSNPVGYDSQDMGLDIIDIDTGDLYSGDRFAWDGANVDGYRFVDKGFGPLRPGPIISRRRIEFRSNRNRRGSKLGSKNKTYRKTTRPLERLGKRPLVISKRPKVLEGSITSFSPASVKRSNTRYQGYEYRQGFWYPKNEQFEKIMQVK</sequence>
<keyword evidence="1" id="KW-0175">Coiled coil</keyword>
<feature type="coiled-coil region" evidence="1">
    <location>
        <begin position="1959"/>
        <end position="1986"/>
    </location>
</feature>
<comment type="caution">
    <text evidence="3">The sequence shown here is derived from an EMBL/GenBank/DDBJ whole genome shotgun (WGS) entry which is preliminary data.</text>
</comment>
<reference evidence="3 4" key="1">
    <citation type="submission" date="2023-04" db="EMBL/GenBank/DDBJ databases">
        <title>Genome of Basidiobolus ranarum AG-B5.</title>
        <authorList>
            <person name="Stajich J.E."/>
            <person name="Carter-House D."/>
            <person name="Gryganskyi A."/>
        </authorList>
    </citation>
    <scope>NUCLEOTIDE SEQUENCE [LARGE SCALE GENOMIC DNA]</scope>
    <source>
        <strain evidence="3 4">AG-B5</strain>
    </source>
</reference>
<evidence type="ECO:0000256" key="2">
    <source>
        <dbReference type="SAM" id="MobiDB-lite"/>
    </source>
</evidence>
<protein>
    <submittedName>
        <fullName evidence="3">Uncharacterized protein</fullName>
    </submittedName>
</protein>
<name>A0ABR2WBW4_9FUNG</name>
<feature type="coiled-coil region" evidence="1">
    <location>
        <begin position="1014"/>
        <end position="1041"/>
    </location>
</feature>
<keyword evidence="4" id="KW-1185">Reference proteome</keyword>
<feature type="coiled-coil region" evidence="1">
    <location>
        <begin position="488"/>
        <end position="585"/>
    </location>
</feature>
<feature type="region of interest" description="Disordered" evidence="2">
    <location>
        <begin position="38"/>
        <end position="65"/>
    </location>
</feature>
<evidence type="ECO:0000313" key="3">
    <source>
        <dbReference type="EMBL" id="KAK9729763.1"/>
    </source>
</evidence>
<evidence type="ECO:0000256" key="1">
    <source>
        <dbReference type="SAM" id="Coils"/>
    </source>
</evidence>
<feature type="coiled-coil region" evidence="1">
    <location>
        <begin position="2914"/>
        <end position="2979"/>
    </location>
</feature>
<gene>
    <name evidence="3" type="ORF">K7432_000011</name>
</gene>
<dbReference type="Proteomes" id="UP001479436">
    <property type="component" value="Unassembled WGS sequence"/>
</dbReference>
<feature type="compositionally biased region" description="Polar residues" evidence="2">
    <location>
        <begin position="51"/>
        <end position="65"/>
    </location>
</feature>